<dbReference type="SMART" id="SM00470">
    <property type="entry name" value="ParB"/>
    <property type="match status" value="1"/>
</dbReference>
<dbReference type="GO" id="GO:0045881">
    <property type="term" value="P:positive regulation of sporulation resulting in formation of a cellular spore"/>
    <property type="evidence" value="ECO:0007669"/>
    <property type="project" value="TreeGrafter"/>
</dbReference>
<dbReference type="InterPro" id="IPR041468">
    <property type="entry name" value="HTH_ParB/Spo0J"/>
</dbReference>
<gene>
    <name evidence="5" type="ORF">JQS30_06025</name>
</gene>
<comment type="similarity">
    <text evidence="1">Belongs to the ParB family.</text>
</comment>
<feature type="domain" description="ParB-like N-terminal" evidence="4">
    <location>
        <begin position="4"/>
        <end position="93"/>
    </location>
</feature>
<evidence type="ECO:0000256" key="3">
    <source>
        <dbReference type="SAM" id="MobiDB-lite"/>
    </source>
</evidence>
<dbReference type="InterPro" id="IPR050336">
    <property type="entry name" value="Chromosome_partition/occlusion"/>
</dbReference>
<dbReference type="InterPro" id="IPR003115">
    <property type="entry name" value="ParB_N"/>
</dbReference>
<dbReference type="Gene3D" id="3.90.1530.30">
    <property type="match status" value="1"/>
</dbReference>
<dbReference type="NCBIfam" id="TIGR00180">
    <property type="entry name" value="parB_part"/>
    <property type="match status" value="1"/>
</dbReference>
<dbReference type="InterPro" id="IPR036086">
    <property type="entry name" value="ParB/Sulfiredoxin_sf"/>
</dbReference>
<evidence type="ECO:0000256" key="2">
    <source>
        <dbReference type="ARBA" id="ARBA00022829"/>
    </source>
</evidence>
<dbReference type="KEGG" id="nav:JQS30_06025"/>
<keyword evidence="2" id="KW-0159">Chromosome partition</keyword>
<keyword evidence="6" id="KW-1185">Reference proteome</keyword>
<protein>
    <submittedName>
        <fullName evidence="5">ParB/RepB/Spo0J family partition protein</fullName>
    </submittedName>
</protein>
<reference evidence="5" key="1">
    <citation type="submission" date="2021-02" db="EMBL/GenBank/DDBJ databases">
        <title>Natronoglycomyces albus gen. nov., sp. nov, a haloalkaliphilic actinobacterium from a soda solonchak soil.</title>
        <authorList>
            <person name="Sorokin D.Y."/>
            <person name="Khijniak T.V."/>
            <person name="Zakharycheva A.P."/>
            <person name="Boueva O.V."/>
            <person name="Ariskina E.V."/>
            <person name="Hahnke R.L."/>
            <person name="Bunk B."/>
            <person name="Sproer C."/>
            <person name="Schumann P."/>
            <person name="Evtushenko L.I."/>
            <person name="Kublanov I.V."/>
        </authorList>
    </citation>
    <scope>NUCLEOTIDE SEQUENCE</scope>
    <source>
        <strain evidence="5">DSM 106290</strain>
    </source>
</reference>
<proteinExistence type="inferred from homology"/>
<dbReference type="PANTHER" id="PTHR33375">
    <property type="entry name" value="CHROMOSOME-PARTITIONING PROTEIN PARB-RELATED"/>
    <property type="match status" value="1"/>
</dbReference>
<dbReference type="RefSeq" id="WP_213172468.1">
    <property type="nucleotide sequence ID" value="NZ_CP070496.1"/>
</dbReference>
<feature type="region of interest" description="Disordered" evidence="3">
    <location>
        <begin position="437"/>
        <end position="459"/>
    </location>
</feature>
<dbReference type="Pfam" id="PF17762">
    <property type="entry name" value="HTH_ParB"/>
    <property type="match status" value="1"/>
</dbReference>
<dbReference type="GO" id="GO:0007059">
    <property type="term" value="P:chromosome segregation"/>
    <property type="evidence" value="ECO:0007669"/>
    <property type="project" value="UniProtKB-KW"/>
</dbReference>
<evidence type="ECO:0000313" key="6">
    <source>
        <dbReference type="Proteomes" id="UP000662939"/>
    </source>
</evidence>
<dbReference type="GO" id="GO:0003677">
    <property type="term" value="F:DNA binding"/>
    <property type="evidence" value="ECO:0007669"/>
    <property type="project" value="InterPro"/>
</dbReference>
<feature type="compositionally biased region" description="Acidic residues" evidence="3">
    <location>
        <begin position="439"/>
        <end position="448"/>
    </location>
</feature>
<dbReference type="Proteomes" id="UP000662939">
    <property type="component" value="Chromosome"/>
</dbReference>
<evidence type="ECO:0000313" key="5">
    <source>
        <dbReference type="EMBL" id="QSB06457.1"/>
    </source>
</evidence>
<dbReference type="PANTHER" id="PTHR33375:SF1">
    <property type="entry name" value="CHROMOSOME-PARTITIONING PROTEIN PARB-RELATED"/>
    <property type="match status" value="1"/>
</dbReference>
<name>A0A895XMV1_9ACTN</name>
<accession>A0A895XMV1</accession>
<feature type="compositionally biased region" description="Basic and acidic residues" evidence="3">
    <location>
        <begin position="449"/>
        <end position="459"/>
    </location>
</feature>
<dbReference type="Pfam" id="PF02195">
    <property type="entry name" value="ParB_N"/>
    <property type="match status" value="1"/>
</dbReference>
<dbReference type="EMBL" id="CP070496">
    <property type="protein sequence ID" value="QSB06457.1"/>
    <property type="molecule type" value="Genomic_DNA"/>
</dbReference>
<evidence type="ECO:0000259" key="4">
    <source>
        <dbReference type="SMART" id="SM00470"/>
    </source>
</evidence>
<evidence type="ECO:0000256" key="1">
    <source>
        <dbReference type="ARBA" id="ARBA00006295"/>
    </source>
</evidence>
<dbReference type="InterPro" id="IPR004437">
    <property type="entry name" value="ParB/RepB/Spo0J"/>
</dbReference>
<dbReference type="Gene3D" id="1.10.10.2830">
    <property type="match status" value="1"/>
</dbReference>
<dbReference type="AlphaFoldDB" id="A0A895XMV1"/>
<dbReference type="SUPFAM" id="SSF110849">
    <property type="entry name" value="ParB/Sulfiredoxin"/>
    <property type="match status" value="1"/>
</dbReference>
<organism evidence="5 6">
    <name type="scientific">Natronoglycomyces albus</name>
    <dbReference type="NCBI Taxonomy" id="2811108"/>
    <lineage>
        <taxon>Bacteria</taxon>
        <taxon>Bacillati</taxon>
        <taxon>Actinomycetota</taxon>
        <taxon>Actinomycetes</taxon>
        <taxon>Glycomycetales</taxon>
        <taxon>Glycomycetaceae</taxon>
        <taxon>Natronoglycomyces</taxon>
    </lineage>
</organism>
<sequence length="459" mass="50768">MEITQIPPGQLQAHPHNAHRELRNIDQLAESVTYSGIIEPLVVLPADEDQQHTIIAGHRRQAAAVQVELETVPCIVLPTTDADQYVTMLAENLHRDELTASEEAATYEQLRLLNWEPERIAKATGRKTRRVSDALTLHRLPAEIQKATDEGQLDLATAAELASFTHDPKALARVMKKGQGHWGFQHAIADERARQETKDATERLRAQLILDDIRVTPKPTNTDGKAAYLHMLLDSDGNEATIETAKHLPGVAAYIETIGSQPQARYYCVDPRAAGLQPRTRTQTINETDANHIDQENPQAQAEAHREAWERATAVRQDFLTGRYGTAKGAKTLFRTALRTLVTASLPLPTTYGGLADFATRIAGSPLEELPESVGMDRLTRATAARWLAEQEANLYNVAQDGWGDTETALAYLTHCTTNGYELSHIETQLHDELTTDTTSDDTYEADDQSERAPELATA</sequence>
<dbReference type="GO" id="GO:0005694">
    <property type="term" value="C:chromosome"/>
    <property type="evidence" value="ECO:0007669"/>
    <property type="project" value="TreeGrafter"/>
</dbReference>